<evidence type="ECO:0000313" key="5">
    <source>
        <dbReference type="Proteomes" id="UP000004793"/>
    </source>
</evidence>
<dbReference type="GO" id="GO:0006777">
    <property type="term" value="P:Mo-molybdopterin cofactor biosynthetic process"/>
    <property type="evidence" value="ECO:0007669"/>
    <property type="project" value="InterPro"/>
</dbReference>
<keyword evidence="1" id="KW-0547">Nucleotide-binding</keyword>
<evidence type="ECO:0000256" key="3">
    <source>
        <dbReference type="ARBA" id="ARBA00024247"/>
    </source>
</evidence>
<dbReference type="UniPathway" id="UPA00344"/>
<dbReference type="KEGG" id="cex:CSE_03500"/>
<protein>
    <recommendedName>
        <fullName evidence="3">Molybdopterin synthase sulfur carrier subunit</fullName>
    </recommendedName>
</protein>
<dbReference type="OrthoDB" id="9801945at2"/>
<dbReference type="PANTHER" id="PTHR33359:SF1">
    <property type="entry name" value="MOLYBDOPTERIN SYNTHASE SULFUR CARRIER SUBUNIT"/>
    <property type="match status" value="1"/>
</dbReference>
<evidence type="ECO:0000256" key="1">
    <source>
        <dbReference type="ARBA" id="ARBA00022741"/>
    </source>
</evidence>
<dbReference type="PANTHER" id="PTHR33359">
    <property type="entry name" value="MOLYBDOPTERIN SYNTHASE SULFUR CARRIER SUBUNIT"/>
    <property type="match status" value="1"/>
</dbReference>
<sequence length="78" mass="8615">MIKVLFFGEVKRILNKDFIEFDFTGSLSALKNELANTFPEVASVLNTCAFAVNKEYKTLNYELKGNEEVAIIPPVGGG</sequence>
<comment type="similarity">
    <text evidence="2">Belongs to the MoaD family.</text>
</comment>
<dbReference type="InterPro" id="IPR044672">
    <property type="entry name" value="MOCS2A"/>
</dbReference>
<dbReference type="Pfam" id="PF02597">
    <property type="entry name" value="ThiS"/>
    <property type="match status" value="1"/>
</dbReference>
<name>A0A7U6GDQ7_CALEA</name>
<reference evidence="4 5" key="1">
    <citation type="submission" date="2011-01" db="EMBL/GenBank/DDBJ databases">
        <title>Whole genome sequence of Caldisericum exile AZM16c01.</title>
        <authorList>
            <person name="Narita-Yamada S."/>
            <person name="Kawakoshi A."/>
            <person name="Nakamura S."/>
            <person name="Sasagawa M."/>
            <person name="Fukada J."/>
            <person name="Sekine M."/>
            <person name="Kato Y."/>
            <person name="Fukai R."/>
            <person name="Sasaki K."/>
            <person name="Hanamaki A."/>
            <person name="Narita H."/>
            <person name="Konno Y."/>
            <person name="Mori K."/>
            <person name="Yamazaki S."/>
            <person name="Suzuki K."/>
            <person name="Fujita N."/>
        </authorList>
    </citation>
    <scope>NUCLEOTIDE SEQUENCE [LARGE SCALE GENOMIC DNA]</scope>
    <source>
        <strain evidence="5">DSM 21853 / NBRC 104410 / AZM16c01</strain>
    </source>
</reference>
<organism evidence="4 5">
    <name type="scientific">Caldisericum exile (strain DSM 21853 / NBRC 104410 / AZM16c01)</name>
    <dbReference type="NCBI Taxonomy" id="511051"/>
    <lineage>
        <taxon>Bacteria</taxon>
        <taxon>Pseudomonadati</taxon>
        <taxon>Caldisericota/Cryosericota group</taxon>
        <taxon>Caldisericota</taxon>
        <taxon>Caldisericia</taxon>
        <taxon>Caldisericales</taxon>
        <taxon>Caldisericaceae</taxon>
        <taxon>Caldisericum</taxon>
    </lineage>
</organism>
<dbReference type="RefSeq" id="WP_014452883.1">
    <property type="nucleotide sequence ID" value="NC_017096.1"/>
</dbReference>
<dbReference type="InterPro" id="IPR012675">
    <property type="entry name" value="Beta-grasp_dom_sf"/>
</dbReference>
<dbReference type="CDD" id="cd00754">
    <property type="entry name" value="Ubl_MoaD"/>
    <property type="match status" value="1"/>
</dbReference>
<gene>
    <name evidence="4" type="ordered locus">CSE_03500</name>
</gene>
<dbReference type="EMBL" id="AP012051">
    <property type="protein sequence ID" value="BAL80476.1"/>
    <property type="molecule type" value="Genomic_DNA"/>
</dbReference>
<evidence type="ECO:0000256" key="2">
    <source>
        <dbReference type="ARBA" id="ARBA00024200"/>
    </source>
</evidence>
<dbReference type="Proteomes" id="UP000004793">
    <property type="component" value="Chromosome"/>
</dbReference>
<proteinExistence type="inferred from homology"/>
<evidence type="ECO:0000313" key="4">
    <source>
        <dbReference type="EMBL" id="BAL80476.1"/>
    </source>
</evidence>
<dbReference type="InterPro" id="IPR016155">
    <property type="entry name" value="Mopterin_synth/thiamin_S_b"/>
</dbReference>
<dbReference type="Gene3D" id="3.10.20.30">
    <property type="match status" value="1"/>
</dbReference>
<dbReference type="AlphaFoldDB" id="A0A7U6GDQ7"/>
<dbReference type="SUPFAM" id="SSF54285">
    <property type="entry name" value="MoaD/ThiS"/>
    <property type="match status" value="1"/>
</dbReference>
<dbReference type="InterPro" id="IPR003749">
    <property type="entry name" value="ThiS/MoaD-like"/>
</dbReference>
<dbReference type="GO" id="GO:0000166">
    <property type="term" value="F:nucleotide binding"/>
    <property type="evidence" value="ECO:0007669"/>
    <property type="project" value="UniProtKB-KW"/>
</dbReference>
<accession>A0A7U6GDQ7</accession>
<keyword evidence="5" id="KW-1185">Reference proteome</keyword>
<dbReference type="GO" id="GO:1990133">
    <property type="term" value="C:molybdopterin adenylyltransferase complex"/>
    <property type="evidence" value="ECO:0007669"/>
    <property type="project" value="TreeGrafter"/>
</dbReference>